<dbReference type="SUPFAM" id="SSF56112">
    <property type="entry name" value="Protein kinase-like (PK-like)"/>
    <property type="match status" value="1"/>
</dbReference>
<accession>A0A836HZ20</accession>
<feature type="region of interest" description="Disordered" evidence="7">
    <location>
        <begin position="675"/>
        <end position="727"/>
    </location>
</feature>
<evidence type="ECO:0000256" key="8">
    <source>
        <dbReference type="SAM" id="Phobius"/>
    </source>
</evidence>
<dbReference type="PROSITE" id="PS00108">
    <property type="entry name" value="PROTEIN_KINASE_ST"/>
    <property type="match status" value="1"/>
</dbReference>
<feature type="transmembrane region" description="Helical" evidence="8">
    <location>
        <begin position="63"/>
        <end position="85"/>
    </location>
</feature>
<dbReference type="PANTHER" id="PTHR43671:SF103">
    <property type="entry name" value="KINASE, PUTATIVE-RELATED"/>
    <property type="match status" value="1"/>
</dbReference>
<feature type="compositionally biased region" description="Basic and acidic residues" evidence="7">
    <location>
        <begin position="258"/>
        <end position="267"/>
    </location>
</feature>
<feature type="compositionally biased region" description="Basic and acidic residues" evidence="7">
    <location>
        <begin position="864"/>
        <end position="900"/>
    </location>
</feature>
<feature type="region of interest" description="Disordered" evidence="7">
    <location>
        <begin position="423"/>
        <end position="453"/>
    </location>
</feature>
<dbReference type="InterPro" id="IPR011009">
    <property type="entry name" value="Kinase-like_dom_sf"/>
</dbReference>
<feature type="compositionally biased region" description="Low complexity" evidence="7">
    <location>
        <begin position="1341"/>
        <end position="1361"/>
    </location>
</feature>
<feature type="compositionally biased region" description="Low complexity" evidence="7">
    <location>
        <begin position="232"/>
        <end position="243"/>
    </location>
</feature>
<evidence type="ECO:0000259" key="9">
    <source>
        <dbReference type="PROSITE" id="PS50011"/>
    </source>
</evidence>
<gene>
    <name evidence="10" type="ORF">CUR178_08084</name>
</gene>
<keyword evidence="3 6" id="KW-0547">Nucleotide-binding</keyword>
<dbReference type="InterPro" id="IPR050660">
    <property type="entry name" value="NEK_Ser/Thr_kinase"/>
</dbReference>
<dbReference type="InterPro" id="IPR000719">
    <property type="entry name" value="Prot_kinase_dom"/>
</dbReference>
<feature type="compositionally biased region" description="Polar residues" evidence="7">
    <location>
        <begin position="837"/>
        <end position="850"/>
    </location>
</feature>
<keyword evidence="8" id="KW-0472">Membrane</keyword>
<organism evidence="10 11">
    <name type="scientific">Leishmania enriettii</name>
    <dbReference type="NCBI Taxonomy" id="5663"/>
    <lineage>
        <taxon>Eukaryota</taxon>
        <taxon>Discoba</taxon>
        <taxon>Euglenozoa</taxon>
        <taxon>Kinetoplastea</taxon>
        <taxon>Metakinetoplastina</taxon>
        <taxon>Trypanosomatida</taxon>
        <taxon>Trypanosomatidae</taxon>
        <taxon>Leishmaniinae</taxon>
        <taxon>Leishmania</taxon>
    </lineage>
</organism>
<feature type="region of interest" description="Disordered" evidence="7">
    <location>
        <begin position="753"/>
        <end position="787"/>
    </location>
</feature>
<feature type="region of interest" description="Disordered" evidence="7">
    <location>
        <begin position="1103"/>
        <end position="1128"/>
    </location>
</feature>
<dbReference type="Gene3D" id="3.30.200.20">
    <property type="entry name" value="Phosphorylase Kinase, domain 1"/>
    <property type="match status" value="1"/>
</dbReference>
<dbReference type="OrthoDB" id="248923at2759"/>
<feature type="region of interest" description="Disordered" evidence="7">
    <location>
        <begin position="202"/>
        <end position="285"/>
    </location>
</feature>
<dbReference type="PROSITE" id="PS00107">
    <property type="entry name" value="PROTEIN_KINASE_ATP"/>
    <property type="match status" value="1"/>
</dbReference>
<feature type="region of interest" description="Disordered" evidence="7">
    <location>
        <begin position="1332"/>
        <end position="1365"/>
    </location>
</feature>
<dbReference type="GO" id="GO:0004674">
    <property type="term" value="F:protein serine/threonine kinase activity"/>
    <property type="evidence" value="ECO:0007669"/>
    <property type="project" value="UniProtKB-EC"/>
</dbReference>
<name>A0A836HZ20_LEIEN</name>
<evidence type="ECO:0000256" key="1">
    <source>
        <dbReference type="ARBA" id="ARBA00010886"/>
    </source>
</evidence>
<feature type="region of interest" description="Disordered" evidence="7">
    <location>
        <begin position="837"/>
        <end position="943"/>
    </location>
</feature>
<sequence>MNVCSSSRSVPPLSNSFADAASSALHAADALDSGVAAYALASDGYLGGRNRTRKLANSGVDGFRVLLVLVCLLLAATAVMLIFVLRLLERVAATAAAAEGSRAQNILSDDLGGEEETLYVSVSVDDDEEEAAFLRGTRDPRTQVEEDASLQQSLLHRACGRGARAGRHRRDSGRRQQHSGRRTSSRAFAALRAPLRVSTAVHPWDESSDGEMVASRSGWRGRRTGCSAVPTRGSRAASRGSPSRQRHLRRRVCADASVAHDEKKDTSRPGLKSVRQNSGSLAPGGAARKCDEAAVAVMSPSLAFAAADHGGTQHGVDVPGSVFTATTEKDMTVYNHTHDSCYRILQRIGMGAFSSVYLVQHKTSGRKFALKYILCKDNRERQAALRECEMLHCLQGHPQVIRIVDMFMRYPFQCAPASPTVAGYPTVSTTAPRRRKHAAVDQSLRPSPDVRPHAPAAIASAASPAAVHHAGVSQSLPERPSAAAARTAPFQLSRATGAMLSQRRLSAAAAAPASATTSRAAAQMSGLSVAEVTKVAGPTGLEDAVAAVALRAHTLAQAMDGSSTEYRAAVLDQDDDAHCRAMHTSAEGQRKSRAAQFTVNRQYCSPYFATGFGYGSADSGENGDGRQRGRQCAHSTVGGDAHGANVADDNHVSGMETGERTARNHLSAVNVGDFDVHQQPQPEGKQFMSAPYSHYTRPPQHREQHASQGRSSVHPRLGATATTSTTSIPASCPAALAGSAYAPMPLLAAAGGGTRGYGHAASQPVSRAPAAVTGAPPPTLSDARRGESQMCCPATVTPGVMVDNGSDAAPAAFVSVGFCTTDGMTTTATAAHQCLPSTIHNTTGSPSSGVSHERGTLEDCDGVDDAHSSEASRRRAKWHTDLRADANAEETRSGGSDDARSIASTSSGAQEEPTQPIYRILVPPSKTRPPVNGMAAAPGGSNGAVPQLPNCTYASGEESTTAPYRSSSSPAFRAGGLPVAAGPMTANGSAVPSPAGEVPQNRGVGSLPETACHPPRGMASSIVHTCAATPPQQQQQQQLLNCIFSAPQLQSQQERSQPMPSMATLYSTARPAASSADARGAASGALVAGGPIRYRDFVPSVTTSTAPWTPATSTQANGDGTSNDAEDGRAHAQWVRFHESIALFPYAATAAATAGSGAPATGVNGLAPDRPTIAYANPYLERARGGEPVPPPRTSYAPGGGVRYNSLILPYVAAPTVRQTATNGLRVQPSSASSLFTMITSSTCTSALDARKESGSHELRSEGTDADRSSQGTCASASASHAARVASPRPLWCDATATATKVRNTYAPLRYENVVPSGAASLATSSMPCSFVVPSSPPPQQQVLPRSSSAVSPVASPTPSSGLLSMREGVRGARMGHHGGSVRQKDGTPHASVLLHSADKAVTPTQAPPSLPLRCLTSLASGAYLTRPAARANGAGTVACTTTPQVPYGEARQPAAATAQCDALSSIKPLYANLGVLTSPGATAPLLRTGDDADREHQRHYGDARSCVAAPSPVRYINAANPNPWDVGSTKAVPAHAASAAAVSALTNAHSKIGARTSTAAFAGAGGNRGNKSSTTTQTTVSSDLPHDARDTGYLCLVMDYHPMGDLCGYALRAKHQLEMRHHRQQQPPLQALARGGAMSAATPPAITSPATATALTSERNSFQQLHAAAGNVAKCVDGSVGVDGVLPSAPLSSGQSQLTHGGTAAASSLLAAAAAATWTAKVAMSRTDLRLALSAGVGSGGSTSGCHAAGGLDAQAAPDVAVDPTSDNPLTEAQLLSIAYQLASVLDHMHRQNPPIIHRDLKPENVLIKGELSDYLDLPRSEALTNISSMPSSLVAPAHPSAAGALSLHDGGGRSTARGGNGNDGVLEKSSVFTQSPSSMSPEAVSAAALWSSPSSPPIRITHAVVPIVLIDFGLSIQQDARARARGGRGGGTRPYIAPESWQGSTCTASDVWSLGCVLYALATCRLSAKDVRIMSQEAQQDGFASRMLNDIITKKYSLAFASFVVSLLVVDPAKRPTAAQAAQCFCVSDGEVRFDFRSPFFSNVLDL</sequence>
<feature type="region of interest" description="Disordered" evidence="7">
    <location>
        <begin position="619"/>
        <end position="654"/>
    </location>
</feature>
<protein>
    <recommendedName>
        <fullName evidence="9">Protein kinase domain-containing protein</fullName>
    </recommendedName>
</protein>
<dbReference type="SMART" id="SM00220">
    <property type="entry name" value="S_TKc"/>
    <property type="match status" value="1"/>
</dbReference>
<dbReference type="EMBL" id="JAFHKP010000008">
    <property type="protein sequence ID" value="KAG5485113.1"/>
    <property type="molecule type" value="Genomic_DNA"/>
</dbReference>
<proteinExistence type="inferred from homology"/>
<feature type="compositionally biased region" description="Basic and acidic residues" evidence="7">
    <location>
        <begin position="1249"/>
        <end position="1268"/>
    </location>
</feature>
<feature type="domain" description="Protein kinase" evidence="9">
    <location>
        <begin position="1627"/>
        <end position="2043"/>
    </location>
</feature>
<evidence type="ECO:0000256" key="6">
    <source>
        <dbReference type="PROSITE-ProRule" id="PRU10141"/>
    </source>
</evidence>
<keyword evidence="5 6" id="KW-0067">ATP-binding</keyword>
<evidence type="ECO:0000256" key="3">
    <source>
        <dbReference type="ARBA" id="ARBA00022741"/>
    </source>
</evidence>
<keyword evidence="8" id="KW-0812">Transmembrane</keyword>
<feature type="compositionally biased region" description="Basic residues" evidence="7">
    <location>
        <begin position="164"/>
        <end position="184"/>
    </location>
</feature>
<comment type="similarity">
    <text evidence="1">Belongs to the protein kinase superfamily. NEK Ser/Thr protein kinase family. NIMA subfamily.</text>
</comment>
<dbReference type="InterPro" id="IPR008271">
    <property type="entry name" value="Ser/Thr_kinase_AS"/>
</dbReference>
<feature type="binding site" evidence="6">
    <location>
        <position position="371"/>
    </location>
    <ligand>
        <name>ATP</name>
        <dbReference type="ChEBI" id="CHEBI:30616"/>
    </ligand>
</feature>
<keyword evidence="2" id="KW-0808">Transferase</keyword>
<dbReference type="Gene3D" id="1.10.510.10">
    <property type="entry name" value="Transferase(Phosphotransferase) domain 1"/>
    <property type="match status" value="2"/>
</dbReference>
<comment type="caution">
    <text evidence="10">The sequence shown here is derived from an EMBL/GenBank/DDBJ whole genome shotgun (WGS) entry which is preliminary data.</text>
</comment>
<evidence type="ECO:0000256" key="7">
    <source>
        <dbReference type="SAM" id="MobiDB-lite"/>
    </source>
</evidence>
<evidence type="ECO:0000313" key="10">
    <source>
        <dbReference type="EMBL" id="KAG5485113.1"/>
    </source>
</evidence>
<dbReference type="RefSeq" id="XP_067695377.1">
    <property type="nucleotide sequence ID" value="XM_067839718.1"/>
</dbReference>
<feature type="region of interest" description="Disordered" evidence="7">
    <location>
        <begin position="1562"/>
        <end position="1585"/>
    </location>
</feature>
<evidence type="ECO:0000313" key="11">
    <source>
        <dbReference type="Proteomes" id="UP000674179"/>
    </source>
</evidence>
<feature type="region of interest" description="Disordered" evidence="7">
    <location>
        <begin position="160"/>
        <end position="188"/>
    </location>
</feature>
<dbReference type="KEGG" id="lenr:94175228"/>
<dbReference type="Proteomes" id="UP000674179">
    <property type="component" value="Chromosome 8"/>
</dbReference>
<keyword evidence="11" id="KW-1185">Reference proteome</keyword>
<dbReference type="GO" id="GO:0005524">
    <property type="term" value="F:ATP binding"/>
    <property type="evidence" value="ECO:0007669"/>
    <property type="project" value="UniProtKB-UniRule"/>
</dbReference>
<dbReference type="PANTHER" id="PTHR43671">
    <property type="entry name" value="SERINE/THREONINE-PROTEIN KINASE NEK"/>
    <property type="match status" value="1"/>
</dbReference>
<dbReference type="Pfam" id="PF00069">
    <property type="entry name" value="Pkinase"/>
    <property type="match status" value="2"/>
</dbReference>
<dbReference type="InterPro" id="IPR017441">
    <property type="entry name" value="Protein_kinase_ATP_BS"/>
</dbReference>
<feature type="compositionally biased region" description="Low complexity" evidence="7">
    <location>
        <begin position="1103"/>
        <end position="1116"/>
    </location>
</feature>
<feature type="compositionally biased region" description="Low complexity" evidence="7">
    <location>
        <begin position="1570"/>
        <end position="1583"/>
    </location>
</feature>
<keyword evidence="4" id="KW-0418">Kinase</keyword>
<dbReference type="GeneID" id="94175228"/>
<dbReference type="PROSITE" id="PS50011">
    <property type="entry name" value="PROTEIN_KINASE_DOM"/>
    <property type="match status" value="1"/>
</dbReference>
<reference evidence="10 11" key="1">
    <citation type="submission" date="2021-02" db="EMBL/GenBank/DDBJ databases">
        <title>Leishmania (Mundinia) enrietti genome sequencing and assembly.</title>
        <authorList>
            <person name="Almutairi H."/>
            <person name="Gatherer D."/>
        </authorList>
    </citation>
    <scope>NUCLEOTIDE SEQUENCE [LARGE SCALE GENOMIC DNA]</scope>
    <source>
        <strain evidence="10">CUR178</strain>
    </source>
</reference>
<evidence type="ECO:0000256" key="2">
    <source>
        <dbReference type="ARBA" id="ARBA00022679"/>
    </source>
</evidence>
<feature type="compositionally biased region" description="Polar residues" evidence="7">
    <location>
        <begin position="902"/>
        <end position="913"/>
    </location>
</feature>
<feature type="region of interest" description="Disordered" evidence="7">
    <location>
        <begin position="1846"/>
        <end position="1880"/>
    </location>
</feature>
<evidence type="ECO:0000256" key="5">
    <source>
        <dbReference type="ARBA" id="ARBA00022840"/>
    </source>
</evidence>
<keyword evidence="8" id="KW-1133">Transmembrane helix</keyword>
<feature type="region of interest" description="Disordered" evidence="7">
    <location>
        <begin position="1248"/>
        <end position="1275"/>
    </location>
</feature>
<evidence type="ECO:0000256" key="4">
    <source>
        <dbReference type="ARBA" id="ARBA00022777"/>
    </source>
</evidence>